<evidence type="ECO:0000313" key="7">
    <source>
        <dbReference type="EMBL" id="CAB4222821.1"/>
    </source>
</evidence>
<proteinExistence type="predicted"/>
<evidence type="ECO:0000313" key="6">
    <source>
        <dbReference type="EMBL" id="CAB4211216.1"/>
    </source>
</evidence>
<dbReference type="EMBL" id="LR798378">
    <property type="protein sequence ID" value="CAB5227808.1"/>
    <property type="molecule type" value="Genomic_DNA"/>
</dbReference>
<dbReference type="InterPro" id="IPR032096">
    <property type="entry name" value="DUF4815"/>
</dbReference>
<feature type="domain" description="DUF4815" evidence="1">
    <location>
        <begin position="213"/>
        <end position="381"/>
    </location>
</feature>
<evidence type="ECO:0000313" key="8">
    <source>
        <dbReference type="EMBL" id="CAB5227808.1"/>
    </source>
</evidence>
<dbReference type="EMBL" id="LR797157">
    <property type="protein sequence ID" value="CAB4190865.1"/>
    <property type="molecule type" value="Genomic_DNA"/>
</dbReference>
<dbReference type="EMBL" id="LR796860">
    <property type="protein sequence ID" value="CAB4170870.1"/>
    <property type="molecule type" value="Genomic_DNA"/>
</dbReference>
<gene>
    <name evidence="4" type="ORF">UFOVP1065_3</name>
    <name evidence="5" type="ORF">UFOVP1198_205</name>
    <name evidence="6" type="ORF">UFOVP1418_197</name>
    <name evidence="8" type="ORF">UFOVP1524_186</name>
    <name evidence="7" type="ORF">UFOVP1651_186</name>
    <name evidence="2" type="ORF">UFOVP908_164</name>
    <name evidence="3" type="ORF">UFOVP990_205</name>
</gene>
<dbReference type="Pfam" id="PF16075">
    <property type="entry name" value="DUF4815"/>
    <property type="match status" value="3"/>
</dbReference>
<feature type="domain" description="DUF4815" evidence="1">
    <location>
        <begin position="871"/>
        <end position="1125"/>
    </location>
</feature>
<evidence type="ECO:0000313" key="3">
    <source>
        <dbReference type="EMBL" id="CAB4177152.1"/>
    </source>
</evidence>
<dbReference type="EMBL" id="LR797518">
    <property type="protein sequence ID" value="CAB4222821.1"/>
    <property type="molecule type" value="Genomic_DNA"/>
</dbReference>
<evidence type="ECO:0000259" key="1">
    <source>
        <dbReference type="Pfam" id="PF16075"/>
    </source>
</evidence>
<reference evidence="6" key="1">
    <citation type="submission" date="2020-05" db="EMBL/GenBank/DDBJ databases">
        <authorList>
            <person name="Chiriac C."/>
            <person name="Salcher M."/>
            <person name="Ghai R."/>
            <person name="Kavagutti S V."/>
        </authorList>
    </citation>
    <scope>NUCLEOTIDE SEQUENCE</scope>
</reference>
<feature type="domain" description="DUF4815" evidence="1">
    <location>
        <begin position="19"/>
        <end position="71"/>
    </location>
</feature>
<evidence type="ECO:0000313" key="5">
    <source>
        <dbReference type="EMBL" id="CAB4190865.1"/>
    </source>
</evidence>
<dbReference type="EMBL" id="LR796945">
    <property type="protein sequence ID" value="CAB4177152.1"/>
    <property type="molecule type" value="Genomic_DNA"/>
</dbReference>
<evidence type="ECO:0000313" key="4">
    <source>
        <dbReference type="EMBL" id="CAB4181005.1"/>
    </source>
</evidence>
<name>A0A6J5SBJ6_9CAUD</name>
<dbReference type="EMBL" id="LR797021">
    <property type="protein sequence ID" value="CAB4181005.1"/>
    <property type="molecule type" value="Genomic_DNA"/>
</dbReference>
<sequence>MTFEANTSTLRTDFNVTPYYDDFDKTKNFHRILFRPGYAVQARELTQVQSMLQHQIDSFGKHVFREGSIVLPGAFTLECATTGNPIWYVKVKDTDSSNNEVNLSLFQNKIITGNTSGITAYVEIIEDGVETTSDTKTLMINYTNVSNANSQVKTFQAGETLYAEDVGTLVVLNTDPTGKGSIFSIEDGVFFAKEHFISFSGQKTILSKYSDTPTCKVGFLVGEDIIRSSDDTSLLDPAQEASNYSAPGADRFKLDPVLTVVDINDDIGPPDFVTLFTIKDGIIQTTFERSQYNILRSELAKRTFDESGDYYVTGMNIRIREHLDVANNGGLLTSAANGNTSLLSIGVEPGLAYVKGFEVGPLTTTFLEVDKSADYDYVNSQLSSATMGSYVTVKEAVGSPTLDQGLTIQLYDKAQARLSNTLFSTGAQTGNNIGSAILKTIEYNSGTLGTPTGKLDVYLLDIKMNGTNSFSSVKSLYYNDATLADFGADIVLSSSNTAVLQEASLTPLLYYVGSNSVRKIKDSSDTSNDTTFTFKKTASGLSIASAGTLTIPYSITNEVTPYGTSAALSATQKREITLSLDASVNVRVGGTASNTGKTLTGTGTAYDSVLNVGDKLEISGVAGTYFIESIASSSSLNLTSVPASTVSSATLFKAYKTGDIIDLTTKGNTGVTRAVSSTSTSLAIDLKESYGTTVAATVTSRVSRTAASQSNKLLRKSRYVIINCATAGISGPFTLGFSDIYKINNVVKKTGSAPASLVDGTDITSSFKVDSGQRDGYYDLGTITPNVTLGATDYLLVNLDYFYPDFTTGVGYFSVDSYPIDDTGVASNTIKTENIPVYKSPTSGQQYDLRNHVDFRPVKTITASDSTTVGGATTNPLVSTTFYYSGSGLRIPASGSTITYDYSYYLSRRDMVVVDQDGNFSTIRGVPSVIPITPRTPDNAMALAVLNITPYPSISPYAGQAIGRKDLSSWFTRIAPVRQTMRDIGVLKDRIVNLEYYTTLSLLEKSAIDFRVLDGNGLDRFKNGVFVDTFTSHILGATTNPDYKIVVDPKEKSIRPTYTMESFDYDYISGSGVARSNDIITLAYSEVAFANQARVTTTRNTERTTYRFIGNLVLSPDSDVWVDTQFAPDAALTFGPTDQEVTELDAGLVTEWDAWRTNITGYAVYRGSVDGESGGESKNPNYVGTYSSKEEAQSIANQYTNSTNVTIETIYNTARTGIDNFLIVNSDTQALGNKVVDVRIVPYIRPQTIKVSGRGLKPYARFYAYFDEQNLSSYVTPLTEAEFNTSRLTKTASSEGSNLKADAEGVVFFLLRLPPEKRFTTGSKRVILTDSPTNSAEDATTLGVGYFTAQGLIQQKQNTILTVRQVIPQQKEVSQGYYTSGFENVPQIVQGGGGGGKSCLAYSFVARAPDGEEGMFLTSIDVFVAQKHPTLGCWFEIREMDSGGKITRNQIPLSEVWIKNADIPISTNGTDNPLRVRFASPLFLYNKTQYAFIMHPEAVNPNYYFWVSRLGENDINTNTPVTARPMSGTMYTTNNNLNWDIVPDMDLTCIAYRAEFTTGTTGQAIIGNRGVEKLSVANVSNELTRYGEFLTTGDKLTLTANGTINVTDLLIGRTSNANSSVVGISGSVYTMSNTNYVSGETLQIRRANAYMTSISATVSSLTNGRGQLSKFKSSANLNLVTLTSSNGYFAQNDYIRNTTTGDYATIQTIQNFRYSVADFEPGYLTFNKTSIDFEMQTYSNTGTMGSYTKINPNENYYFSTEQALYSRSNEIASLSSDRSNKIRVSMSTATNFLSPVLDLSRTHTVYVDNIINNDATGEGGSSGGYLGNRYISKTVTLAEGQDAEDIKIVLTAYRPPNTDVRVWVKILNGEDSDSFIARSWIELEKGGNGDSVYSSLSNRDDFKEYEFDFASSYMTGSQGQVQYTNSQGIVFTGYKYFAIKVGLMASNSAVVPRVADLRTIALQI</sequence>
<evidence type="ECO:0000313" key="2">
    <source>
        <dbReference type="EMBL" id="CAB4170870.1"/>
    </source>
</evidence>
<protein>
    <recommendedName>
        <fullName evidence="1">DUF4815 domain-containing protein</fullName>
    </recommendedName>
</protein>
<organism evidence="6">
    <name type="scientific">uncultured Caudovirales phage</name>
    <dbReference type="NCBI Taxonomy" id="2100421"/>
    <lineage>
        <taxon>Viruses</taxon>
        <taxon>Duplodnaviria</taxon>
        <taxon>Heunggongvirae</taxon>
        <taxon>Uroviricota</taxon>
        <taxon>Caudoviricetes</taxon>
        <taxon>Peduoviridae</taxon>
        <taxon>Maltschvirus</taxon>
        <taxon>Maltschvirus maltsch</taxon>
    </lineage>
</organism>
<accession>A0A6J5SBJ6</accession>
<dbReference type="EMBL" id="LR797369">
    <property type="protein sequence ID" value="CAB4211216.1"/>
    <property type="molecule type" value="Genomic_DNA"/>
</dbReference>